<keyword evidence="4" id="KW-0732">Signal</keyword>
<reference evidence="5 6" key="1">
    <citation type="submission" date="2017-12" db="EMBL/GenBank/DDBJ databases">
        <authorList>
            <consortium name="DOE Joint Genome Institute"/>
            <person name="Haridas S."/>
            <person name="Kjaerbolling I."/>
            <person name="Vesth T.C."/>
            <person name="Frisvad J.C."/>
            <person name="Nybo J.L."/>
            <person name="Theobald S."/>
            <person name="Kuo A."/>
            <person name="Bowyer P."/>
            <person name="Matsuda Y."/>
            <person name="Mondo S."/>
            <person name="Lyhne E.K."/>
            <person name="Kogle M.E."/>
            <person name="Clum A."/>
            <person name="Lipzen A."/>
            <person name="Salamov A."/>
            <person name="Ngan C.Y."/>
            <person name="Daum C."/>
            <person name="Chiniquy J."/>
            <person name="Barry K."/>
            <person name="LaButti K."/>
            <person name="Simmons B.A."/>
            <person name="Magnuson J.K."/>
            <person name="Mortensen U.H."/>
            <person name="Larsen T.O."/>
            <person name="Grigoriev I.V."/>
            <person name="Baker S.E."/>
            <person name="Andersen M.R."/>
            <person name="Nordberg H.P."/>
            <person name="Cantor M.N."/>
            <person name="Hua S.X."/>
        </authorList>
    </citation>
    <scope>NUCLEOTIDE SEQUENCE [LARGE SCALE GENOMIC DNA]</scope>
    <source>
        <strain evidence="5 6">CBS 102.13</strain>
    </source>
</reference>
<evidence type="ECO:0000256" key="4">
    <source>
        <dbReference type="SAM" id="SignalP"/>
    </source>
</evidence>
<feature type="chain" id="PRO_5014114214" evidence="4">
    <location>
        <begin position="18"/>
        <end position="65"/>
    </location>
</feature>
<dbReference type="InterPro" id="IPR024206">
    <property type="entry name" value="Gurmarin/antimicrobial_peptd"/>
</dbReference>
<keyword evidence="2" id="KW-0960">Knottin</keyword>
<evidence type="ECO:0000313" key="6">
    <source>
        <dbReference type="Proteomes" id="UP000234585"/>
    </source>
</evidence>
<keyword evidence="1" id="KW-0929">Antimicrobial</keyword>
<evidence type="ECO:0000256" key="1">
    <source>
        <dbReference type="ARBA" id="ARBA00022529"/>
    </source>
</evidence>
<dbReference type="OrthoDB" id="4233515at2759"/>
<dbReference type="SUPFAM" id="SSF57048">
    <property type="entry name" value="Gurmarin-like"/>
    <property type="match status" value="1"/>
</dbReference>
<keyword evidence="6" id="KW-1185">Reference proteome</keyword>
<dbReference type="Pfam" id="PF11410">
    <property type="entry name" value="Antifungal_pept"/>
    <property type="match status" value="1"/>
</dbReference>
<dbReference type="RefSeq" id="XP_024674166.1">
    <property type="nucleotide sequence ID" value="XM_024811666.1"/>
</dbReference>
<sequence>MKLSFLAAITLFGAAIATPVAGGKEQKPAIKEGQPCKQDGSMGNCETNYCEAKGDAEGTCKPAPK</sequence>
<evidence type="ECO:0000313" key="5">
    <source>
        <dbReference type="EMBL" id="PLB40154.1"/>
    </source>
</evidence>
<proteinExistence type="predicted"/>
<dbReference type="EMBL" id="KZ559125">
    <property type="protein sequence ID" value="PLB40154.1"/>
    <property type="molecule type" value="Genomic_DNA"/>
</dbReference>
<dbReference type="GeneID" id="36518826"/>
<dbReference type="AlphaFoldDB" id="A0A2I2FHR0"/>
<evidence type="ECO:0000256" key="2">
    <source>
        <dbReference type="ARBA" id="ARBA00022854"/>
    </source>
</evidence>
<dbReference type="InterPro" id="IPR009101">
    <property type="entry name" value="Gurmarin/antifun_pep"/>
</dbReference>
<gene>
    <name evidence="5" type="ORF">BDW47DRAFT_101486</name>
</gene>
<accession>A0A2I2FHR0</accession>
<organism evidence="5 6">
    <name type="scientific">Aspergillus candidus</name>
    <dbReference type="NCBI Taxonomy" id="41067"/>
    <lineage>
        <taxon>Eukaryota</taxon>
        <taxon>Fungi</taxon>
        <taxon>Dikarya</taxon>
        <taxon>Ascomycota</taxon>
        <taxon>Pezizomycotina</taxon>
        <taxon>Eurotiomycetes</taxon>
        <taxon>Eurotiomycetidae</taxon>
        <taxon>Eurotiales</taxon>
        <taxon>Aspergillaceae</taxon>
        <taxon>Aspergillus</taxon>
        <taxon>Aspergillus subgen. Circumdati</taxon>
    </lineage>
</organism>
<keyword evidence="3" id="KW-1015">Disulfide bond</keyword>
<name>A0A2I2FHR0_ASPCN</name>
<evidence type="ECO:0000256" key="3">
    <source>
        <dbReference type="ARBA" id="ARBA00023157"/>
    </source>
</evidence>
<dbReference type="Proteomes" id="UP000234585">
    <property type="component" value="Unassembled WGS sequence"/>
</dbReference>
<protein>
    <submittedName>
        <fullName evidence="5">Uncharacterized protein</fullName>
    </submittedName>
</protein>
<feature type="signal peptide" evidence="4">
    <location>
        <begin position="1"/>
        <end position="17"/>
    </location>
</feature>